<gene>
    <name evidence="7" type="ORF">ZYGR_0BB00340</name>
</gene>
<dbReference type="Pfam" id="PF05390">
    <property type="entry name" value="Kre9_KNH1_C"/>
    <property type="match status" value="1"/>
</dbReference>
<evidence type="ECO:0000256" key="3">
    <source>
        <dbReference type="ARBA" id="ARBA00022729"/>
    </source>
</evidence>
<comment type="similarity">
    <text evidence="2">Belongs to the KRE9/KNH1 family.</text>
</comment>
<evidence type="ECO:0000256" key="4">
    <source>
        <dbReference type="SAM" id="SignalP"/>
    </source>
</evidence>
<dbReference type="Pfam" id="PF10342">
    <property type="entry name" value="Kre9_KNH"/>
    <property type="match status" value="1"/>
</dbReference>
<name>A0A1Q3AKH9_ZYGRO</name>
<proteinExistence type="inferred from homology"/>
<comment type="caution">
    <text evidence="7">The sequence shown here is derived from an EMBL/GenBank/DDBJ whole genome shotgun (WGS) entry which is preliminary data.</text>
</comment>
<dbReference type="GO" id="GO:0006078">
    <property type="term" value="P:(1-&gt;6)-beta-D-glucan biosynthetic process"/>
    <property type="evidence" value="ECO:0007669"/>
    <property type="project" value="InterPro"/>
</dbReference>
<comment type="function">
    <text evidence="1">Involved in cell wall beta(1-&gt;6) glucan synthesis.</text>
</comment>
<dbReference type="InterPro" id="IPR008659">
    <property type="entry name" value="Kre9/Knh1_C"/>
</dbReference>
<feature type="signal peptide" evidence="4">
    <location>
        <begin position="1"/>
        <end position="16"/>
    </location>
</feature>
<reference evidence="7 8" key="1">
    <citation type="submission" date="2016-08" db="EMBL/GenBank/DDBJ databases">
        <title>Draft genome sequence of allopolyploid Zygosaccharomyces rouxii.</title>
        <authorList>
            <person name="Watanabe J."/>
            <person name="Uehara K."/>
            <person name="Mogi Y."/>
            <person name="Tsukioka Y."/>
        </authorList>
    </citation>
    <scope>NUCLEOTIDE SEQUENCE [LARGE SCALE GENOMIC DNA]</scope>
    <source>
        <strain evidence="7 8">NBRC 110957</strain>
    </source>
</reference>
<dbReference type="GO" id="GO:0042546">
    <property type="term" value="P:cell wall biogenesis"/>
    <property type="evidence" value="ECO:0007669"/>
    <property type="project" value="InterPro"/>
</dbReference>
<evidence type="ECO:0000256" key="2">
    <source>
        <dbReference type="ARBA" id="ARBA00006816"/>
    </source>
</evidence>
<dbReference type="GO" id="GO:0005576">
    <property type="term" value="C:extracellular region"/>
    <property type="evidence" value="ECO:0007669"/>
    <property type="project" value="TreeGrafter"/>
</dbReference>
<dbReference type="PANTHER" id="PTHR28154">
    <property type="entry name" value="CELL WALL SYNTHESIS PROTEIN KNH1-RELATED"/>
    <property type="match status" value="1"/>
</dbReference>
<evidence type="ECO:0000313" key="7">
    <source>
        <dbReference type="EMBL" id="GAV56257.1"/>
    </source>
</evidence>
<evidence type="ECO:0000256" key="1">
    <source>
        <dbReference type="ARBA" id="ARBA00004010"/>
    </source>
</evidence>
<sequence length="264" mass="29072">MLLLWPLLLLISAVLADVAIISPNKGDTYSPSGGKVSIDVKWKDNGAPPEMNQIKWISITLNNGPNSKINNVGYLVKNKDFSDIQESDGTYTISVEIDAEKYGDGQYFLQVYSAITDNASSNTINYSPRFFLKGMSGPKSSIYSGSSQPPDATQYTTSVPYTKQTGVTRTAPMQTQPGTTVTATSWSMKFPTSSVSYFPTLSPTPLWLTTLRPGWSYTMTSAWNYATPRPLPSENGGWYNPKKRQSLSTRKMNLKSLLSQSISK</sequence>
<dbReference type="InterPro" id="IPR018466">
    <property type="entry name" value="Kre9/Knh1-like_N"/>
</dbReference>
<keyword evidence="3 4" id="KW-0732">Signal</keyword>
<dbReference type="GO" id="GO:0031505">
    <property type="term" value="P:fungal-type cell wall organization"/>
    <property type="evidence" value="ECO:0007669"/>
    <property type="project" value="TreeGrafter"/>
</dbReference>
<evidence type="ECO:0000313" key="8">
    <source>
        <dbReference type="Proteomes" id="UP000187013"/>
    </source>
</evidence>
<dbReference type="Proteomes" id="UP000187013">
    <property type="component" value="Unassembled WGS sequence"/>
</dbReference>
<dbReference type="InterPro" id="IPR045328">
    <property type="entry name" value="Kre9/Knh1"/>
</dbReference>
<dbReference type="PANTHER" id="PTHR28154:SF1">
    <property type="entry name" value="CELL WALL SYNTHESIS PROTEIN KNH1-RELATED"/>
    <property type="match status" value="1"/>
</dbReference>
<dbReference type="AlphaFoldDB" id="A0A1Q3AKH9"/>
<evidence type="ECO:0000259" key="6">
    <source>
        <dbReference type="Pfam" id="PF10342"/>
    </source>
</evidence>
<feature type="domain" description="Yeast cell wall synthesis Kre9/Knh1-like N-terminal" evidence="6">
    <location>
        <begin position="22"/>
        <end position="130"/>
    </location>
</feature>
<protein>
    <submittedName>
        <fullName evidence="7">Uncharacterized protein</fullName>
    </submittedName>
</protein>
<dbReference type="OrthoDB" id="2432613at2759"/>
<dbReference type="EMBL" id="BDGX01000054">
    <property type="protein sequence ID" value="GAV56257.1"/>
    <property type="molecule type" value="Genomic_DNA"/>
</dbReference>
<feature type="domain" description="Yeast cell wall synthesis Kre9/Knh1 C-terminal" evidence="5">
    <location>
        <begin position="158"/>
        <end position="253"/>
    </location>
</feature>
<evidence type="ECO:0000259" key="5">
    <source>
        <dbReference type="Pfam" id="PF05390"/>
    </source>
</evidence>
<feature type="chain" id="PRO_5012795066" evidence="4">
    <location>
        <begin position="17"/>
        <end position="264"/>
    </location>
</feature>
<accession>A0A1Q3AKH9</accession>
<organism evidence="7 8">
    <name type="scientific">Zygosaccharomyces rouxii</name>
    <dbReference type="NCBI Taxonomy" id="4956"/>
    <lineage>
        <taxon>Eukaryota</taxon>
        <taxon>Fungi</taxon>
        <taxon>Dikarya</taxon>
        <taxon>Ascomycota</taxon>
        <taxon>Saccharomycotina</taxon>
        <taxon>Saccharomycetes</taxon>
        <taxon>Saccharomycetales</taxon>
        <taxon>Saccharomycetaceae</taxon>
        <taxon>Zygosaccharomyces</taxon>
    </lineage>
</organism>